<evidence type="ECO:0000313" key="3">
    <source>
        <dbReference type="EMBL" id="BAV65965.1"/>
    </source>
</evidence>
<name>A0A1E1F613_9SPHN</name>
<reference evidence="3 4" key="1">
    <citation type="submission" date="2016-10" db="EMBL/GenBank/DDBJ databases">
        <title>Complete Genome Sequence of the Nonylphenol-Degrading Bacterium Sphingobium cloacae JCM 10874T.</title>
        <authorList>
            <person name="Ootsuka M."/>
            <person name="Nishizawa T."/>
            <person name="Ohta H."/>
        </authorList>
    </citation>
    <scope>NUCLEOTIDE SEQUENCE [LARGE SCALE GENOMIC DNA]</scope>
    <source>
        <strain evidence="3 4">JCM 10874</strain>
    </source>
</reference>
<protein>
    <recommendedName>
        <fullName evidence="2">ABC-type uncharacterized transport system domain-containing protein</fullName>
    </recommendedName>
</protein>
<feature type="transmembrane region" description="Helical" evidence="1">
    <location>
        <begin position="85"/>
        <end position="103"/>
    </location>
</feature>
<dbReference type="Proteomes" id="UP000218272">
    <property type="component" value="Chromosome SCLO_1"/>
</dbReference>
<evidence type="ECO:0000313" key="4">
    <source>
        <dbReference type="Proteomes" id="UP000218272"/>
    </source>
</evidence>
<keyword evidence="1" id="KW-0812">Transmembrane</keyword>
<dbReference type="AlphaFoldDB" id="A0A1E1F613"/>
<dbReference type="RefSeq" id="WP_083949107.1">
    <property type="nucleotide sequence ID" value="NZ_AP017655.1"/>
</dbReference>
<dbReference type="KEGG" id="sclo:SCLO_1029250"/>
<evidence type="ECO:0000256" key="1">
    <source>
        <dbReference type="SAM" id="Phobius"/>
    </source>
</evidence>
<dbReference type="Pfam" id="PF09822">
    <property type="entry name" value="ABC_transp_aux"/>
    <property type="match status" value="1"/>
</dbReference>
<dbReference type="OrthoDB" id="7390937at2"/>
<feature type="transmembrane region" description="Helical" evidence="1">
    <location>
        <begin position="58"/>
        <end position="79"/>
    </location>
</feature>
<dbReference type="InterPro" id="IPR019196">
    <property type="entry name" value="ABC_transp_unknown"/>
</dbReference>
<dbReference type="EMBL" id="AP017655">
    <property type="protein sequence ID" value="BAV65965.1"/>
    <property type="molecule type" value="Genomic_DNA"/>
</dbReference>
<keyword evidence="1" id="KW-0472">Membrane</keyword>
<gene>
    <name evidence="3" type="ORF">SCLO_1029250</name>
</gene>
<sequence>MIAAGRGLLILCLPGLVLLGGLPALLRGGQVDMMYWMTSALLLLAGAGWAMGRARLTLSLWLGMGAVGAVALLCALAAGRQPAQLPMLLLLILACAASAGGALLRWRWPVALGLLVVAGSVWFAARTEPARQARDRPALAVITALPLFWREGEQGLAARSDAPILTLLRRRFDVHPLDSALSPDLGRMSLLLIAQPRGMAAAELAAIDHWVRRGGQALILADPLLRWPSPLPLGDRRRAPPVSLLGPLLDHWGLRLLPVEQMGERRHFLPDGSLLTSMGASRFDIRSASCRGEASGLIARCRIGSGTAVLVADADMIDDRLWLADPDRPFAPDAWSADTPALVAQWLGRSLPGERQWVRSNEDLVKGVRWAILAGMIWAGLGWALFWRGKRRIPPGTYVAGRNEKPSKRD</sequence>
<feature type="transmembrane region" description="Helical" evidence="1">
    <location>
        <begin position="368"/>
        <end position="387"/>
    </location>
</feature>
<feature type="domain" description="ABC-type uncharacterised transport system" evidence="2">
    <location>
        <begin position="155"/>
        <end position="259"/>
    </location>
</feature>
<keyword evidence="1" id="KW-1133">Transmembrane helix</keyword>
<organism evidence="3 4">
    <name type="scientific">Sphingobium cloacae</name>
    <dbReference type="NCBI Taxonomy" id="120107"/>
    <lineage>
        <taxon>Bacteria</taxon>
        <taxon>Pseudomonadati</taxon>
        <taxon>Pseudomonadota</taxon>
        <taxon>Alphaproteobacteria</taxon>
        <taxon>Sphingomonadales</taxon>
        <taxon>Sphingomonadaceae</taxon>
        <taxon>Sphingobium</taxon>
    </lineage>
</organism>
<accession>A0A1E1F613</accession>
<evidence type="ECO:0000259" key="2">
    <source>
        <dbReference type="Pfam" id="PF09822"/>
    </source>
</evidence>
<keyword evidence="4" id="KW-1185">Reference proteome</keyword>
<proteinExistence type="predicted"/>
<feature type="transmembrane region" description="Helical" evidence="1">
    <location>
        <begin position="33"/>
        <end position="51"/>
    </location>
</feature>
<feature type="transmembrane region" description="Helical" evidence="1">
    <location>
        <begin position="108"/>
        <end position="125"/>
    </location>
</feature>